<comment type="caution">
    <text evidence="1">The sequence shown here is derived from an EMBL/GenBank/DDBJ whole genome shotgun (WGS) entry which is preliminary data.</text>
</comment>
<keyword evidence="2" id="KW-1185">Reference proteome</keyword>
<reference evidence="1 2" key="1">
    <citation type="submission" date="2015-02" db="EMBL/GenBank/DDBJ databases">
        <title>Genome Sequence of Jannaschia aquimarina DSM28248, a member of the Roseobacter clade.</title>
        <authorList>
            <person name="Voget S."/>
            <person name="Daniel R."/>
        </authorList>
    </citation>
    <scope>NUCLEOTIDE SEQUENCE [LARGE SCALE GENOMIC DNA]</scope>
    <source>
        <strain evidence="1 2">GSW-M26</strain>
    </source>
</reference>
<protein>
    <recommendedName>
        <fullName evidence="3">Lipoprotein</fullName>
    </recommendedName>
</protein>
<dbReference type="Proteomes" id="UP000032232">
    <property type="component" value="Unassembled WGS sequence"/>
</dbReference>
<evidence type="ECO:0000313" key="2">
    <source>
        <dbReference type="Proteomes" id="UP000032232"/>
    </source>
</evidence>
<dbReference type="EMBL" id="JYFE01000005">
    <property type="protein sequence ID" value="KIT18045.1"/>
    <property type="molecule type" value="Genomic_DNA"/>
</dbReference>
<dbReference type="PROSITE" id="PS51257">
    <property type="entry name" value="PROKAR_LIPOPROTEIN"/>
    <property type="match status" value="1"/>
</dbReference>
<organism evidence="1 2">
    <name type="scientific">Jannaschia aquimarina</name>
    <dbReference type="NCBI Taxonomy" id="935700"/>
    <lineage>
        <taxon>Bacteria</taxon>
        <taxon>Pseudomonadati</taxon>
        <taxon>Pseudomonadota</taxon>
        <taxon>Alphaproteobacteria</taxon>
        <taxon>Rhodobacterales</taxon>
        <taxon>Roseobacteraceae</taxon>
        <taxon>Jannaschia</taxon>
    </lineage>
</organism>
<gene>
    <name evidence="1" type="ORF">jaqu_01700</name>
</gene>
<evidence type="ECO:0000313" key="1">
    <source>
        <dbReference type="EMBL" id="KIT18045.1"/>
    </source>
</evidence>
<name>A0A0D1EQX5_9RHOB</name>
<accession>A0A0D1EQX5</accession>
<sequence length="34" mass="3607">MRIVSVLMICLGLAACFGPDAPPEPDPIIIPPME</sequence>
<evidence type="ECO:0008006" key="3">
    <source>
        <dbReference type="Google" id="ProtNLM"/>
    </source>
</evidence>
<dbReference type="AlphaFoldDB" id="A0A0D1EQX5"/>
<proteinExistence type="predicted"/>
<dbReference type="STRING" id="935700.jaqu_01700"/>